<comment type="caution">
    <text evidence="2">The sequence shown here is derived from an EMBL/GenBank/DDBJ whole genome shotgun (WGS) entry which is preliminary data.</text>
</comment>
<dbReference type="AlphaFoldDB" id="A0A934KN96"/>
<evidence type="ECO:0000259" key="1">
    <source>
        <dbReference type="Pfam" id="PF01814"/>
    </source>
</evidence>
<dbReference type="Proteomes" id="UP000614410">
    <property type="component" value="Unassembled WGS sequence"/>
</dbReference>
<sequence length="200" mass="21982">MAAQDGIALLKEDHRVVKKLFKDFFAAGDRAHATRRRIADKIITELSIHATIEEMVLYPRARAAVPKAEDDVLEALEEHHIVKTTCAELERTNPRDERFTAKMTVLMENVNHHVEEEESELFPRLRKAFSREELRTMGDDMRAAKVVAPTRPHPHAPDEPPGIIGAAVVSAPMDAAVKTVGAAVRRGRKAVAGAVDGGSG</sequence>
<proteinExistence type="predicted"/>
<feature type="domain" description="Hemerythrin-like" evidence="1">
    <location>
        <begin position="6"/>
        <end position="125"/>
    </location>
</feature>
<gene>
    <name evidence="2" type="ORF">JF887_08910</name>
</gene>
<evidence type="ECO:0000313" key="3">
    <source>
        <dbReference type="Proteomes" id="UP000614410"/>
    </source>
</evidence>
<dbReference type="PANTHER" id="PTHR35585:SF1">
    <property type="entry name" value="HHE DOMAIN PROTEIN (AFU_ORTHOLOGUE AFUA_4G00730)"/>
    <property type="match status" value="1"/>
</dbReference>
<dbReference type="Gene3D" id="1.20.120.520">
    <property type="entry name" value="nmb1532 protein domain like"/>
    <property type="match status" value="1"/>
</dbReference>
<dbReference type="CDD" id="cd12108">
    <property type="entry name" value="Hr-like"/>
    <property type="match status" value="1"/>
</dbReference>
<name>A0A934KN96_9BACT</name>
<evidence type="ECO:0000313" key="2">
    <source>
        <dbReference type="EMBL" id="MBJ7609529.1"/>
    </source>
</evidence>
<accession>A0A934KN96</accession>
<dbReference type="PANTHER" id="PTHR35585">
    <property type="entry name" value="HHE DOMAIN PROTEIN (AFU_ORTHOLOGUE AFUA_4G00730)"/>
    <property type="match status" value="1"/>
</dbReference>
<dbReference type="InterPro" id="IPR012312">
    <property type="entry name" value="Hemerythrin-like"/>
</dbReference>
<dbReference type="Pfam" id="PF01814">
    <property type="entry name" value="Hemerythrin"/>
    <property type="match status" value="1"/>
</dbReference>
<reference evidence="2 3" key="1">
    <citation type="submission" date="2020-10" db="EMBL/GenBank/DDBJ databases">
        <title>Ca. Dormibacterota MAGs.</title>
        <authorList>
            <person name="Montgomery K."/>
        </authorList>
    </citation>
    <scope>NUCLEOTIDE SEQUENCE [LARGE SCALE GENOMIC DNA]</scope>
    <source>
        <strain evidence="2">Mitchell_Peninsula_5</strain>
    </source>
</reference>
<dbReference type="EMBL" id="JAEKNN010000046">
    <property type="protein sequence ID" value="MBJ7609529.1"/>
    <property type="molecule type" value="Genomic_DNA"/>
</dbReference>
<organism evidence="2 3">
    <name type="scientific">Candidatus Amunia macphersoniae</name>
    <dbReference type="NCBI Taxonomy" id="3127014"/>
    <lineage>
        <taxon>Bacteria</taxon>
        <taxon>Bacillati</taxon>
        <taxon>Candidatus Dormiibacterota</taxon>
        <taxon>Candidatus Dormibacteria</taxon>
        <taxon>Candidatus Aeolococcales</taxon>
        <taxon>Candidatus Aeolococcaceae</taxon>
        <taxon>Candidatus Amunia</taxon>
    </lineage>
</organism>
<protein>
    <submittedName>
        <fullName evidence="2">Hemerythrin domain-containing protein</fullName>
    </submittedName>
</protein>